<dbReference type="GO" id="GO:0006508">
    <property type="term" value="P:proteolysis"/>
    <property type="evidence" value="ECO:0007669"/>
    <property type="project" value="UniProtKB-KW"/>
</dbReference>
<evidence type="ECO:0000313" key="3">
    <source>
        <dbReference type="Proteomes" id="UP000625316"/>
    </source>
</evidence>
<organism evidence="2 3">
    <name type="scientific">Romeriopsis navalis LEGE 11480</name>
    <dbReference type="NCBI Taxonomy" id="2777977"/>
    <lineage>
        <taxon>Bacteria</taxon>
        <taxon>Bacillati</taxon>
        <taxon>Cyanobacteriota</taxon>
        <taxon>Cyanophyceae</taxon>
        <taxon>Leptolyngbyales</taxon>
        <taxon>Leptolyngbyaceae</taxon>
        <taxon>Romeriopsis</taxon>
        <taxon>Romeriopsis navalis</taxon>
    </lineage>
</organism>
<accession>A0A928VHP1</accession>
<dbReference type="AlphaFoldDB" id="A0A928VHP1"/>
<keyword evidence="2" id="KW-0378">Hydrolase</keyword>
<dbReference type="PANTHER" id="PTHR33473">
    <property type="entry name" value="ATP-DEPENDENT CLP PROTEASE ADAPTER PROTEIN CLPS1, CHLOROPLASTIC"/>
    <property type="match status" value="1"/>
</dbReference>
<evidence type="ECO:0000259" key="1">
    <source>
        <dbReference type="Pfam" id="PF02617"/>
    </source>
</evidence>
<dbReference type="Proteomes" id="UP000625316">
    <property type="component" value="Unassembled WGS sequence"/>
</dbReference>
<proteinExistence type="predicted"/>
<feature type="domain" description="Adaptor protein ClpS core" evidence="1">
    <location>
        <begin position="56"/>
        <end position="120"/>
    </location>
</feature>
<dbReference type="InterPro" id="IPR014719">
    <property type="entry name" value="Ribosomal_bL12_C/ClpS-like"/>
</dbReference>
<evidence type="ECO:0000313" key="2">
    <source>
        <dbReference type="EMBL" id="MBE9028791.1"/>
    </source>
</evidence>
<dbReference type="GO" id="GO:0008233">
    <property type="term" value="F:peptidase activity"/>
    <property type="evidence" value="ECO:0007669"/>
    <property type="project" value="UniProtKB-KW"/>
</dbReference>
<dbReference type="PANTHER" id="PTHR33473:SF3">
    <property type="entry name" value="ATP-DEPENDENT CLP PROTEASE ADAPTER PROTEIN CLPS"/>
    <property type="match status" value="1"/>
</dbReference>
<dbReference type="SUPFAM" id="SSF54736">
    <property type="entry name" value="ClpS-like"/>
    <property type="match status" value="1"/>
</dbReference>
<dbReference type="GO" id="GO:0030163">
    <property type="term" value="P:protein catabolic process"/>
    <property type="evidence" value="ECO:0007669"/>
    <property type="project" value="InterPro"/>
</dbReference>
<protein>
    <submittedName>
        <fullName evidence="2">ATP-dependent Clp protease adapter ClpS</fullName>
    </submittedName>
</protein>
<comment type="caution">
    <text evidence="2">The sequence shown here is derived from an EMBL/GenBank/DDBJ whole genome shotgun (WGS) entry which is preliminary data.</text>
</comment>
<keyword evidence="3" id="KW-1185">Reference proteome</keyword>
<name>A0A928VHP1_9CYAN</name>
<dbReference type="Gene3D" id="3.30.1390.10">
    <property type="match status" value="1"/>
</dbReference>
<gene>
    <name evidence="2" type="primary">clpS</name>
    <name evidence="2" type="ORF">IQ266_03330</name>
</gene>
<dbReference type="RefSeq" id="WP_319633169.1">
    <property type="nucleotide sequence ID" value="NZ_JADEXQ010000007.1"/>
</dbReference>
<dbReference type="Pfam" id="PF02617">
    <property type="entry name" value="ClpS"/>
    <property type="match status" value="1"/>
</dbReference>
<reference evidence="2" key="1">
    <citation type="submission" date="2020-10" db="EMBL/GenBank/DDBJ databases">
        <authorList>
            <person name="Castelo-Branco R."/>
            <person name="Eusebio N."/>
            <person name="Adriana R."/>
            <person name="Vieira A."/>
            <person name="Brugerolle De Fraissinette N."/>
            <person name="Rezende De Castro R."/>
            <person name="Schneider M.P."/>
            <person name="Vasconcelos V."/>
            <person name="Leao P.N."/>
        </authorList>
    </citation>
    <scope>NUCLEOTIDE SEQUENCE</scope>
    <source>
        <strain evidence="2">LEGE 11480</strain>
    </source>
</reference>
<sequence length="133" mass="14964">MTLIQRVERANDSDWAMRPMAILMPDVAGADVVQSVPVRSAVDAPEKAAKKTWQPYPNFKVIVLDDDFNTFEHVSTCLLKYIPHLNADRAWALTNQVHHDGQAIVWIGPQEQAELYHMQLGWEGLTMAPLEAA</sequence>
<dbReference type="InterPro" id="IPR003769">
    <property type="entry name" value="ClpS_core"/>
</dbReference>
<keyword evidence="2" id="KW-0645">Protease</keyword>
<dbReference type="InterPro" id="IPR022935">
    <property type="entry name" value="ClpS"/>
</dbReference>
<dbReference type="EMBL" id="JADEXQ010000007">
    <property type="protein sequence ID" value="MBE9028791.1"/>
    <property type="molecule type" value="Genomic_DNA"/>
</dbReference>
<dbReference type="NCBIfam" id="NF009563">
    <property type="entry name" value="PRK13019.1-3"/>
    <property type="match status" value="1"/>
</dbReference>